<proteinExistence type="predicted"/>
<dbReference type="InterPro" id="IPR002575">
    <property type="entry name" value="Aminoglycoside_PTrfase"/>
</dbReference>
<reference evidence="2 3" key="1">
    <citation type="submission" date="2013-03" db="EMBL/GenBank/DDBJ databases">
        <title>Salinisphaera dokdonensis CL-ES53 Genome Sequencing.</title>
        <authorList>
            <person name="Li C."/>
            <person name="Lai Q."/>
            <person name="Shao Z."/>
        </authorList>
    </citation>
    <scope>NUCLEOTIDE SEQUENCE [LARGE SCALE GENOMIC DNA]</scope>
    <source>
        <strain evidence="2 3">CL-ES53</strain>
    </source>
</reference>
<dbReference type="EMBL" id="APND01000002">
    <property type="protein sequence ID" value="MES1928831.1"/>
    <property type="molecule type" value="Genomic_DNA"/>
</dbReference>
<accession>A0ABV2AYX2</accession>
<dbReference type="Pfam" id="PF01636">
    <property type="entry name" value="APH"/>
    <property type="match status" value="1"/>
</dbReference>
<dbReference type="SUPFAM" id="SSF56112">
    <property type="entry name" value="Protein kinase-like (PK-like)"/>
    <property type="match status" value="1"/>
</dbReference>
<dbReference type="Proteomes" id="UP001460888">
    <property type="component" value="Unassembled WGS sequence"/>
</dbReference>
<evidence type="ECO:0000259" key="1">
    <source>
        <dbReference type="Pfam" id="PF01636"/>
    </source>
</evidence>
<feature type="domain" description="Aminoglycoside phosphotransferase" evidence="1">
    <location>
        <begin position="31"/>
        <end position="271"/>
    </location>
</feature>
<dbReference type="Gene3D" id="3.30.200.20">
    <property type="entry name" value="Phosphorylase Kinase, domain 1"/>
    <property type="match status" value="1"/>
</dbReference>
<dbReference type="PANTHER" id="PTHR21310">
    <property type="entry name" value="AMINOGLYCOSIDE PHOSPHOTRANSFERASE-RELATED-RELATED"/>
    <property type="match status" value="1"/>
</dbReference>
<dbReference type="CDD" id="cd05154">
    <property type="entry name" value="ACAD10_11_N-like"/>
    <property type="match status" value="1"/>
</dbReference>
<sequence length="336" mass="37343">MADTPLTDAHVRPVLQALAEQRVPGAQVEQLTRLTGGASQPMWSFDLASPAGVEALVLRLTGTISGADEGTLALADEARLLELMAAHDVPVPGVWQVLDAHGELGAGYIMQRIDGETLPQRILRDDAYADARHRLARECGQVLAAIHRVPTVDAPYLQQVSVAQWLDRQYREYRSYREPRPVFELAFQWLRQNLPREPAEPALVHGDFRNGNLMINRHGLRAVLDWEMAHIGDPMADLGWLCVDSWRFGEIDHPVGGFGSREQLFAGYEEASGVTVCPETVWFWEVFGCLKWGIICQKMARSFSDGTDRTVERGAIGRRASETEIDLLARLAPLAS</sequence>
<organism evidence="2 3">
    <name type="scientific">Salinisphaera dokdonensis CL-ES53</name>
    <dbReference type="NCBI Taxonomy" id="1304272"/>
    <lineage>
        <taxon>Bacteria</taxon>
        <taxon>Pseudomonadati</taxon>
        <taxon>Pseudomonadota</taxon>
        <taxon>Gammaproteobacteria</taxon>
        <taxon>Salinisphaerales</taxon>
        <taxon>Salinisphaeraceae</taxon>
        <taxon>Salinisphaera</taxon>
    </lineage>
</organism>
<name>A0ABV2AYX2_9GAMM</name>
<dbReference type="Gene3D" id="3.90.1200.10">
    <property type="match status" value="1"/>
</dbReference>
<evidence type="ECO:0000313" key="2">
    <source>
        <dbReference type="EMBL" id="MES1928831.1"/>
    </source>
</evidence>
<evidence type="ECO:0000313" key="3">
    <source>
        <dbReference type="Proteomes" id="UP001460888"/>
    </source>
</evidence>
<dbReference type="InterPro" id="IPR051678">
    <property type="entry name" value="AGP_Transferase"/>
</dbReference>
<dbReference type="PANTHER" id="PTHR21310:SF57">
    <property type="entry name" value="BLR2944 PROTEIN"/>
    <property type="match status" value="1"/>
</dbReference>
<dbReference type="InterPro" id="IPR011009">
    <property type="entry name" value="Kinase-like_dom_sf"/>
</dbReference>
<dbReference type="InterPro" id="IPR041726">
    <property type="entry name" value="ACAD10_11_N"/>
</dbReference>
<keyword evidence="3" id="KW-1185">Reference proteome</keyword>
<protein>
    <submittedName>
        <fullName evidence="2">Phosphotransferase enzyme family protein</fullName>
    </submittedName>
</protein>
<gene>
    <name evidence="2" type="ORF">SADO_06242</name>
</gene>
<comment type="caution">
    <text evidence="2">The sequence shown here is derived from an EMBL/GenBank/DDBJ whole genome shotgun (WGS) entry which is preliminary data.</text>
</comment>